<accession>A0A9P5NI88</accession>
<sequence length="325" mass="35387">MPLHDLVSESLDMLYYGPLQFGTPPQELMVDIDTGSADLWVTSDCPSCPDKQFNKQASSTYSDTGSEYFLTYGTGEVSAGLSKDVVAVQGLSVKQQAFGTVRSESEYFSQYPISGILGMAFSTISVSRRKTLVENLIVEKQLAAPMFSVHLARGQETGSEACFGCMDKDKTLGDVQWIPLLSKTYWALALDAMFVNSAMTVANMVTAAIDTGTSFIYVPEDLATKFYRLIPGSRLATEYGTGYYAYPCNEKFDVSFLFGNHDFTIHSDDFNIGKECVGGVVSLGQSFPASNFAIIGDCFSGYSTFDYSNGGRIGFSPSINNIKPL</sequence>
<dbReference type="PANTHER" id="PTHR47966:SF51">
    <property type="entry name" value="BETA-SITE APP-CLEAVING ENZYME, ISOFORM A-RELATED"/>
    <property type="match status" value="1"/>
</dbReference>
<keyword evidence="9" id="KW-1185">Reference proteome</keyword>
<evidence type="ECO:0000256" key="2">
    <source>
        <dbReference type="ARBA" id="ARBA00022670"/>
    </source>
</evidence>
<reference evidence="8" key="1">
    <citation type="submission" date="2020-11" db="EMBL/GenBank/DDBJ databases">
        <authorList>
            <consortium name="DOE Joint Genome Institute"/>
            <person name="Ahrendt S."/>
            <person name="Riley R."/>
            <person name="Andreopoulos W."/>
            <person name="LaButti K."/>
            <person name="Pangilinan J."/>
            <person name="Ruiz-duenas F.J."/>
            <person name="Barrasa J.M."/>
            <person name="Sanchez-Garcia M."/>
            <person name="Camarero S."/>
            <person name="Miyauchi S."/>
            <person name="Serrano A."/>
            <person name="Linde D."/>
            <person name="Babiker R."/>
            <person name="Drula E."/>
            <person name="Ayuso-Fernandez I."/>
            <person name="Pacheco R."/>
            <person name="Padilla G."/>
            <person name="Ferreira P."/>
            <person name="Barriuso J."/>
            <person name="Kellner H."/>
            <person name="Castanera R."/>
            <person name="Alfaro M."/>
            <person name="Ramirez L."/>
            <person name="Pisabarro A.G."/>
            <person name="Kuo A."/>
            <person name="Tritt A."/>
            <person name="Lipzen A."/>
            <person name="He G."/>
            <person name="Yan M."/>
            <person name="Ng V."/>
            <person name="Cullen D."/>
            <person name="Martin F."/>
            <person name="Rosso M.-N."/>
            <person name="Henrissat B."/>
            <person name="Hibbett D."/>
            <person name="Martinez A.T."/>
            <person name="Grigoriev I.V."/>
        </authorList>
    </citation>
    <scope>NUCLEOTIDE SEQUENCE</scope>
    <source>
        <strain evidence="8">AH 44721</strain>
    </source>
</reference>
<gene>
    <name evidence="8" type="ORF">CPB84DRAFT_1682616</name>
</gene>
<evidence type="ECO:0000259" key="7">
    <source>
        <dbReference type="PROSITE" id="PS51767"/>
    </source>
</evidence>
<dbReference type="InterPro" id="IPR034164">
    <property type="entry name" value="Pepsin-like_dom"/>
</dbReference>
<dbReference type="SUPFAM" id="SSF50630">
    <property type="entry name" value="Acid proteases"/>
    <property type="match status" value="1"/>
</dbReference>
<organism evidence="8 9">
    <name type="scientific">Gymnopilus junonius</name>
    <name type="common">Spectacular rustgill mushroom</name>
    <name type="synonym">Gymnopilus spectabilis subsp. junonius</name>
    <dbReference type="NCBI Taxonomy" id="109634"/>
    <lineage>
        <taxon>Eukaryota</taxon>
        <taxon>Fungi</taxon>
        <taxon>Dikarya</taxon>
        <taxon>Basidiomycota</taxon>
        <taxon>Agaricomycotina</taxon>
        <taxon>Agaricomycetes</taxon>
        <taxon>Agaricomycetidae</taxon>
        <taxon>Agaricales</taxon>
        <taxon>Agaricineae</taxon>
        <taxon>Hymenogastraceae</taxon>
        <taxon>Gymnopilus</taxon>
    </lineage>
</organism>
<evidence type="ECO:0000313" key="8">
    <source>
        <dbReference type="EMBL" id="KAF8894903.1"/>
    </source>
</evidence>
<keyword evidence="3 6" id="KW-0064">Aspartyl protease</keyword>
<feature type="active site" evidence="5">
    <location>
        <position position="33"/>
    </location>
</feature>
<dbReference type="EMBL" id="JADNYJ010000063">
    <property type="protein sequence ID" value="KAF8894903.1"/>
    <property type="molecule type" value="Genomic_DNA"/>
</dbReference>
<dbReference type="Proteomes" id="UP000724874">
    <property type="component" value="Unassembled WGS sequence"/>
</dbReference>
<name>A0A9P5NI88_GYMJU</name>
<comment type="similarity">
    <text evidence="1 6">Belongs to the peptidase A1 family.</text>
</comment>
<dbReference type="Gene3D" id="2.40.70.10">
    <property type="entry name" value="Acid Proteases"/>
    <property type="match status" value="2"/>
</dbReference>
<evidence type="ECO:0000256" key="3">
    <source>
        <dbReference type="ARBA" id="ARBA00022750"/>
    </source>
</evidence>
<evidence type="ECO:0000256" key="1">
    <source>
        <dbReference type="ARBA" id="ARBA00007447"/>
    </source>
</evidence>
<evidence type="ECO:0000313" key="9">
    <source>
        <dbReference type="Proteomes" id="UP000724874"/>
    </source>
</evidence>
<dbReference type="PRINTS" id="PR00792">
    <property type="entry name" value="PEPSIN"/>
</dbReference>
<dbReference type="Pfam" id="PF00026">
    <property type="entry name" value="Asp"/>
    <property type="match status" value="1"/>
</dbReference>
<evidence type="ECO:0000256" key="4">
    <source>
        <dbReference type="ARBA" id="ARBA00022801"/>
    </source>
</evidence>
<dbReference type="GO" id="GO:0004190">
    <property type="term" value="F:aspartic-type endopeptidase activity"/>
    <property type="evidence" value="ECO:0007669"/>
    <property type="project" value="UniProtKB-KW"/>
</dbReference>
<protein>
    <submittedName>
        <fullName evidence="8">Aspartic peptidase domain-containing protein</fullName>
    </submittedName>
</protein>
<dbReference type="GO" id="GO:0006508">
    <property type="term" value="P:proteolysis"/>
    <property type="evidence" value="ECO:0007669"/>
    <property type="project" value="UniProtKB-KW"/>
</dbReference>
<proteinExistence type="inferred from homology"/>
<comment type="caution">
    <text evidence="8">The sequence shown here is derived from an EMBL/GenBank/DDBJ whole genome shotgun (WGS) entry which is preliminary data.</text>
</comment>
<dbReference type="PANTHER" id="PTHR47966">
    <property type="entry name" value="BETA-SITE APP-CLEAVING ENZYME, ISOFORM A-RELATED"/>
    <property type="match status" value="1"/>
</dbReference>
<dbReference type="InterPro" id="IPR001461">
    <property type="entry name" value="Aspartic_peptidase_A1"/>
</dbReference>
<feature type="active site" evidence="5">
    <location>
        <position position="210"/>
    </location>
</feature>
<dbReference type="PROSITE" id="PS51767">
    <property type="entry name" value="PEPTIDASE_A1"/>
    <property type="match status" value="1"/>
</dbReference>
<dbReference type="OrthoDB" id="2747330at2759"/>
<dbReference type="InterPro" id="IPR033121">
    <property type="entry name" value="PEPTIDASE_A1"/>
</dbReference>
<dbReference type="AlphaFoldDB" id="A0A9P5NI88"/>
<dbReference type="PROSITE" id="PS00141">
    <property type="entry name" value="ASP_PROTEASE"/>
    <property type="match status" value="1"/>
</dbReference>
<dbReference type="FunFam" id="2.40.70.10:FF:000115">
    <property type="entry name" value="Lysosomal aspartic protease"/>
    <property type="match status" value="1"/>
</dbReference>
<feature type="domain" description="Peptidase A1" evidence="7">
    <location>
        <begin position="15"/>
        <end position="316"/>
    </location>
</feature>
<keyword evidence="4 6" id="KW-0378">Hydrolase</keyword>
<evidence type="ECO:0000256" key="5">
    <source>
        <dbReference type="PIRSR" id="PIRSR601461-1"/>
    </source>
</evidence>
<evidence type="ECO:0000256" key="6">
    <source>
        <dbReference type="RuleBase" id="RU000454"/>
    </source>
</evidence>
<dbReference type="InterPro" id="IPR001969">
    <property type="entry name" value="Aspartic_peptidase_AS"/>
</dbReference>
<dbReference type="CDD" id="cd05471">
    <property type="entry name" value="pepsin_like"/>
    <property type="match status" value="1"/>
</dbReference>
<keyword evidence="2 6" id="KW-0645">Protease</keyword>
<dbReference type="InterPro" id="IPR021109">
    <property type="entry name" value="Peptidase_aspartic_dom_sf"/>
</dbReference>